<keyword evidence="3" id="KW-1185">Reference proteome</keyword>
<evidence type="ECO:0000256" key="1">
    <source>
        <dbReference type="SAM" id="MobiDB-lite"/>
    </source>
</evidence>
<comment type="caution">
    <text evidence="2">The sequence shown here is derived from an EMBL/GenBank/DDBJ whole genome shotgun (WGS) entry which is preliminary data.</text>
</comment>
<dbReference type="Pfam" id="PF00415">
    <property type="entry name" value="RCC1"/>
    <property type="match status" value="4"/>
</dbReference>
<dbReference type="GO" id="GO:0005085">
    <property type="term" value="F:guanyl-nucleotide exchange factor activity"/>
    <property type="evidence" value="ECO:0007669"/>
    <property type="project" value="TreeGrafter"/>
</dbReference>
<dbReference type="AlphaFoldDB" id="A0A543CUP2"/>
<dbReference type="Gene3D" id="2.130.10.30">
    <property type="entry name" value="Regulator of chromosome condensation 1/beta-lactamase-inhibitor protein II"/>
    <property type="match status" value="2"/>
</dbReference>
<dbReference type="GO" id="GO:0005737">
    <property type="term" value="C:cytoplasm"/>
    <property type="evidence" value="ECO:0007669"/>
    <property type="project" value="TreeGrafter"/>
</dbReference>
<reference evidence="2 3" key="1">
    <citation type="submission" date="2019-06" db="EMBL/GenBank/DDBJ databases">
        <title>Sequencing the genomes of 1000 actinobacteria strains.</title>
        <authorList>
            <person name="Klenk H.-P."/>
        </authorList>
    </citation>
    <scope>NUCLEOTIDE SEQUENCE [LARGE SCALE GENOMIC DNA]</scope>
    <source>
        <strain evidence="2 3">DSM 102200</strain>
    </source>
</reference>
<evidence type="ECO:0000313" key="3">
    <source>
        <dbReference type="Proteomes" id="UP000316096"/>
    </source>
</evidence>
<dbReference type="InterPro" id="IPR009091">
    <property type="entry name" value="RCC1/BLIP-II"/>
</dbReference>
<gene>
    <name evidence="2" type="ORF">FB559_6536</name>
</gene>
<dbReference type="RefSeq" id="WP_141960644.1">
    <property type="nucleotide sequence ID" value="NZ_VFOZ01000001.1"/>
</dbReference>
<dbReference type="InterPro" id="IPR051553">
    <property type="entry name" value="Ran_GTPase-activating"/>
</dbReference>
<name>A0A543CUP2_9ACTN</name>
<dbReference type="PRINTS" id="PR00633">
    <property type="entry name" value="RCCNDNSATION"/>
</dbReference>
<dbReference type="EMBL" id="VFOZ01000001">
    <property type="protein sequence ID" value="TQM00813.1"/>
    <property type="molecule type" value="Genomic_DNA"/>
</dbReference>
<dbReference type="SUPFAM" id="SSF50985">
    <property type="entry name" value="RCC1/BLIP-II"/>
    <property type="match status" value="2"/>
</dbReference>
<feature type="region of interest" description="Disordered" evidence="1">
    <location>
        <begin position="1"/>
        <end position="24"/>
    </location>
</feature>
<dbReference type="Pfam" id="PF13540">
    <property type="entry name" value="RCC1_2"/>
    <property type="match status" value="1"/>
</dbReference>
<accession>A0A543CUP2</accession>
<organism evidence="2 3">
    <name type="scientific">Actinoallomurus bryophytorum</name>
    <dbReference type="NCBI Taxonomy" id="1490222"/>
    <lineage>
        <taxon>Bacteria</taxon>
        <taxon>Bacillati</taxon>
        <taxon>Actinomycetota</taxon>
        <taxon>Actinomycetes</taxon>
        <taxon>Streptosporangiales</taxon>
        <taxon>Thermomonosporaceae</taxon>
        <taxon>Actinoallomurus</taxon>
    </lineage>
</organism>
<dbReference type="OrthoDB" id="9796385at2"/>
<dbReference type="PANTHER" id="PTHR45982">
    <property type="entry name" value="REGULATOR OF CHROMOSOME CONDENSATION"/>
    <property type="match status" value="1"/>
</dbReference>
<proteinExistence type="predicted"/>
<dbReference type="PROSITE" id="PS50012">
    <property type="entry name" value="RCC1_3"/>
    <property type="match status" value="7"/>
</dbReference>
<dbReference type="Proteomes" id="UP000316096">
    <property type="component" value="Unassembled WGS sequence"/>
</dbReference>
<evidence type="ECO:0000313" key="2">
    <source>
        <dbReference type="EMBL" id="TQM00813.1"/>
    </source>
</evidence>
<dbReference type="PANTHER" id="PTHR45982:SF1">
    <property type="entry name" value="REGULATOR OF CHROMOSOME CONDENSATION"/>
    <property type="match status" value="1"/>
</dbReference>
<dbReference type="InterPro" id="IPR000408">
    <property type="entry name" value="Reg_chr_condens"/>
</dbReference>
<protein>
    <submittedName>
        <fullName evidence="2">Alpha-tubulin suppressor-like RCC1 family protein</fullName>
    </submittedName>
</protein>
<sequence>MSEIVSAWGDNSNGQIGGEDGAYARSPVPVKGLEGVKKIDAGSGHVVALLTDGTAYAWGRNAFGQIGDGTTENQARPSRVKLDGIRDVAAGGGQTLFLMEDGTVWGSGAGFFGVLGATNPGLRPVPAKIDGLSEVRVLATGGGQGLAVLEDGSAWSWGRDDFGQLGDGDLTGKRPGAETQHHAGRAYPARLAPAVIPGLESGVRSVVGGGGHSVAVLDDGTVYAWGCNDRGQLGDGTWTHRSSPVKVAGLSGVLEVAAAYHHMVALLEDGTVRSWGINDRGQLGDGTNTHRSLPVEVKGLDRIIAVVAAGGGGEANPGDYGHSLALREDGTVWTWGCNDHGELGDGTTNDHLVPEQVEGLSGVRQVTGGGEVPAFRENPGGGFTLAVHQA</sequence>